<keyword evidence="2" id="KW-1185">Reference proteome</keyword>
<sequence>MKRQTIKLGDIEAAKEFVRAASGCNFDIDVYFNRVVLDAKSILGILSIDHRNPITVEYDGYNERFSGLLERYAVN</sequence>
<dbReference type="InterPro" id="IPR035895">
    <property type="entry name" value="HPr-like_sf"/>
</dbReference>
<name>A0A7W8HC12_9FIRM</name>
<keyword evidence="1" id="KW-0808">Transferase</keyword>
<dbReference type="Gene3D" id="3.30.1340.10">
    <property type="entry name" value="HPr-like"/>
    <property type="match status" value="1"/>
</dbReference>
<protein>
    <submittedName>
        <fullName evidence="1">Phosphotransferase system HPr-like phosphotransfer protein</fullName>
    </submittedName>
</protein>
<dbReference type="Proteomes" id="UP000543642">
    <property type="component" value="Unassembled WGS sequence"/>
</dbReference>
<dbReference type="AlphaFoldDB" id="A0A7W8HC12"/>
<proteinExistence type="predicted"/>
<dbReference type="GO" id="GO:0016740">
    <property type="term" value="F:transferase activity"/>
    <property type="evidence" value="ECO:0007669"/>
    <property type="project" value="UniProtKB-KW"/>
</dbReference>
<dbReference type="RefSeq" id="WP_183774886.1">
    <property type="nucleotide sequence ID" value="NZ_CAWVEG010000039.1"/>
</dbReference>
<dbReference type="EMBL" id="JACHFW010000009">
    <property type="protein sequence ID" value="MBB5265203.1"/>
    <property type="molecule type" value="Genomic_DNA"/>
</dbReference>
<accession>A0A7W8HC12</accession>
<dbReference type="SUPFAM" id="SSF55594">
    <property type="entry name" value="HPr-like"/>
    <property type="match status" value="1"/>
</dbReference>
<comment type="caution">
    <text evidence="1">The sequence shown here is derived from an EMBL/GenBank/DDBJ whole genome shotgun (WGS) entry which is preliminary data.</text>
</comment>
<organism evidence="1 2">
    <name type="scientific">Catenibacillus scindens</name>
    <dbReference type="NCBI Taxonomy" id="673271"/>
    <lineage>
        <taxon>Bacteria</taxon>
        <taxon>Bacillati</taxon>
        <taxon>Bacillota</taxon>
        <taxon>Clostridia</taxon>
        <taxon>Lachnospirales</taxon>
        <taxon>Lachnospiraceae</taxon>
        <taxon>Catenibacillus</taxon>
    </lineage>
</organism>
<gene>
    <name evidence="1" type="ORF">HNP82_002342</name>
</gene>
<evidence type="ECO:0000313" key="2">
    <source>
        <dbReference type="Proteomes" id="UP000543642"/>
    </source>
</evidence>
<evidence type="ECO:0000313" key="1">
    <source>
        <dbReference type="EMBL" id="MBB5265203.1"/>
    </source>
</evidence>
<reference evidence="1 2" key="1">
    <citation type="submission" date="2020-08" db="EMBL/GenBank/DDBJ databases">
        <title>Genomic Encyclopedia of Type Strains, Phase IV (KMG-IV): sequencing the most valuable type-strain genomes for metagenomic binning, comparative biology and taxonomic classification.</title>
        <authorList>
            <person name="Goeker M."/>
        </authorList>
    </citation>
    <scope>NUCLEOTIDE SEQUENCE [LARGE SCALE GENOMIC DNA]</scope>
    <source>
        <strain evidence="1 2">DSM 106146</strain>
    </source>
</reference>